<evidence type="ECO:0000313" key="3">
    <source>
        <dbReference type="EMBL" id="AYV46476.1"/>
    </source>
</evidence>
<reference evidence="3 6" key="2">
    <citation type="submission" date="2018-01" db="EMBL/GenBank/DDBJ databases">
        <title>Complete genome sequence of Caulobacter flavus RHGG3.</title>
        <authorList>
            <person name="Yang E."/>
        </authorList>
    </citation>
    <scope>NUCLEOTIDE SEQUENCE [LARGE SCALE GENOMIC DNA]</scope>
    <source>
        <strain evidence="3 6">RHGG3</strain>
    </source>
</reference>
<reference evidence="4 5" key="1">
    <citation type="submission" date="2017-12" db="EMBL/GenBank/DDBJ databases">
        <title>The genome sequence of Caulobacter flavus CGMCC1 15093.</title>
        <authorList>
            <person name="Gao J."/>
            <person name="Mao X."/>
            <person name="Sun J."/>
        </authorList>
    </citation>
    <scope>NUCLEOTIDE SEQUENCE [LARGE SCALE GENOMIC DNA]</scope>
    <source>
        <strain evidence="4 5">CGMCC1 15093</strain>
    </source>
</reference>
<proteinExistence type="predicted"/>
<organism evidence="4 5">
    <name type="scientific">Caulobacter flavus</name>
    <dbReference type="NCBI Taxonomy" id="1679497"/>
    <lineage>
        <taxon>Bacteria</taxon>
        <taxon>Pseudomonadati</taxon>
        <taxon>Pseudomonadota</taxon>
        <taxon>Alphaproteobacteria</taxon>
        <taxon>Caulobacterales</taxon>
        <taxon>Caulobacteraceae</taxon>
        <taxon>Caulobacter</taxon>
    </lineage>
</organism>
<dbReference type="AlphaFoldDB" id="A0A2N5CS00"/>
<keyword evidence="6" id="KW-1185">Reference proteome</keyword>
<name>A0A2N5CS00_9CAUL</name>
<feature type="chain" id="PRO_5044577837" evidence="1">
    <location>
        <begin position="23"/>
        <end position="238"/>
    </location>
</feature>
<dbReference type="EMBL" id="PJRQ01000030">
    <property type="protein sequence ID" value="PLR12773.1"/>
    <property type="molecule type" value="Genomic_DNA"/>
</dbReference>
<gene>
    <name evidence="3" type="ORF">C1707_09490</name>
    <name evidence="4" type="ORF">CFHF_15175</name>
</gene>
<dbReference type="InterPro" id="IPR046217">
    <property type="entry name" value="DUF6250"/>
</dbReference>
<dbReference type="KEGG" id="cfh:C1707_09490"/>
<dbReference type="Gene3D" id="2.60.120.200">
    <property type="match status" value="1"/>
</dbReference>
<dbReference type="RefSeq" id="WP_101713837.1">
    <property type="nucleotide sequence ID" value="NZ_CP026100.1"/>
</dbReference>
<feature type="domain" description="DUF6250" evidence="2">
    <location>
        <begin position="65"/>
        <end position="230"/>
    </location>
</feature>
<evidence type="ECO:0000313" key="4">
    <source>
        <dbReference type="EMBL" id="PLR12773.1"/>
    </source>
</evidence>
<dbReference type="OrthoDB" id="262615at2"/>
<dbReference type="EMBL" id="CP026100">
    <property type="protein sequence ID" value="AYV46476.1"/>
    <property type="molecule type" value="Genomic_DNA"/>
</dbReference>
<dbReference type="Proteomes" id="UP000234483">
    <property type="component" value="Unassembled WGS sequence"/>
</dbReference>
<evidence type="ECO:0000313" key="6">
    <source>
        <dbReference type="Proteomes" id="UP000281192"/>
    </source>
</evidence>
<evidence type="ECO:0000313" key="5">
    <source>
        <dbReference type="Proteomes" id="UP000234483"/>
    </source>
</evidence>
<accession>A0A2N5CS00</accession>
<dbReference type="Pfam" id="PF19763">
    <property type="entry name" value="DUF6250"/>
    <property type="match status" value="1"/>
</dbReference>
<sequence>MLTRRSLALSALAVPLATTARAQSPEPWRKADRLYTDDFTHSLANWIVEAEQPSKVAAENGVLELDAPAGITAWFKPRLTGPVLIEYQALAVYEGGRNDRISDLNAFWMATDVRSPDDLFASPRTGAFAGYDLLKTYYVGQGGNYNSSTRLRRYVGRPGDRPMLPEHDLKDARALLQPNRWVAVQLVAYDGLVQYWADGRKLFEMRDQDPYAAGWFGLRTTWSRLRFKDFTVWRLEAA</sequence>
<feature type="signal peptide" evidence="1">
    <location>
        <begin position="1"/>
        <end position="22"/>
    </location>
</feature>
<keyword evidence="1" id="KW-0732">Signal</keyword>
<protein>
    <submittedName>
        <fullName evidence="4">Tat pathway signal sequence domain protein</fullName>
    </submittedName>
</protein>
<dbReference type="Proteomes" id="UP000281192">
    <property type="component" value="Chromosome"/>
</dbReference>
<evidence type="ECO:0000259" key="2">
    <source>
        <dbReference type="Pfam" id="PF19763"/>
    </source>
</evidence>
<evidence type="ECO:0000256" key="1">
    <source>
        <dbReference type="SAM" id="SignalP"/>
    </source>
</evidence>